<dbReference type="RefSeq" id="WP_379488246.1">
    <property type="nucleotide sequence ID" value="NZ_JBHLWK010000018.1"/>
</dbReference>
<dbReference type="Proteomes" id="UP001589798">
    <property type="component" value="Unassembled WGS sequence"/>
</dbReference>
<feature type="signal peptide" evidence="13">
    <location>
        <begin position="1"/>
        <end position="31"/>
    </location>
</feature>
<organism evidence="16 17">
    <name type="scientific">Novosphingobium soli</name>
    <dbReference type="NCBI Taxonomy" id="574956"/>
    <lineage>
        <taxon>Bacteria</taxon>
        <taxon>Pseudomonadati</taxon>
        <taxon>Pseudomonadota</taxon>
        <taxon>Alphaproteobacteria</taxon>
        <taxon>Sphingomonadales</taxon>
        <taxon>Sphingomonadaceae</taxon>
        <taxon>Novosphingobium</taxon>
    </lineage>
</organism>
<evidence type="ECO:0000256" key="3">
    <source>
        <dbReference type="ARBA" id="ARBA00022452"/>
    </source>
</evidence>
<evidence type="ECO:0000256" key="6">
    <source>
        <dbReference type="ARBA" id="ARBA00023004"/>
    </source>
</evidence>
<evidence type="ECO:0000256" key="5">
    <source>
        <dbReference type="ARBA" id="ARBA00022692"/>
    </source>
</evidence>
<accession>A0ABV6CYP2</accession>
<keyword evidence="17" id="KW-1185">Reference proteome</keyword>
<evidence type="ECO:0000256" key="7">
    <source>
        <dbReference type="ARBA" id="ARBA00023065"/>
    </source>
</evidence>
<dbReference type="InterPro" id="IPR012910">
    <property type="entry name" value="Plug_dom"/>
</dbReference>
<dbReference type="Pfam" id="PF00593">
    <property type="entry name" value="TonB_dep_Rec_b-barrel"/>
    <property type="match status" value="1"/>
</dbReference>
<keyword evidence="2 11" id="KW-0813">Transport</keyword>
<keyword evidence="8 12" id="KW-0798">TonB box</keyword>
<dbReference type="EMBL" id="JBHLWK010000018">
    <property type="protein sequence ID" value="MFC0205511.1"/>
    <property type="molecule type" value="Genomic_DNA"/>
</dbReference>
<evidence type="ECO:0000256" key="2">
    <source>
        <dbReference type="ARBA" id="ARBA00022448"/>
    </source>
</evidence>
<sequence>MSTNSLRRARTIALAGSSLLSLLAWPSLAHAEEAEDAGAGLGEITVTAQKRETDLQKTPVAISVLDATDLKNRGVVSLKDLQDGAVPSLRIAPFASRNSALAVGIRGIVPFDSNQPSRDAGVGIYIDGIYLGRSQGLGAALYDVERIEVLKGPQGTLFGRNATGGAVSIVTRKPSGEFHLAQTGGISNFGGYKSETHLDLPSFANVSVKLDGIVVKRGGTLDNPLDGEEDYNQLDQRGLHAGVLWEPSGSFSARYDFDISRDASTPYYMQVLTKSASIVFADVTKVQPDRVGTADVGVPEQESIGKTHGHALHLDWTVVDGVVLRSISSYRKLSQSQYDNGGAHQGSYAPNTNFGRYSLADMHQEQYSQELQAVGSLPRIEFVAGAYYYHEKGDDWAWAPYTMRWGANAAALPTRLPSLEAGQVTPFPDRASDAVAESFALYGQATWTPPLLADALHLTAGARYTRDKKHGDLFKVNGADTDFSFRFSSSRVDPTFTLAFDASDTVHLYAKWGTAYRAGGANSRSVTYRAYDPEEVETAEAGFKGEFLDRHVRLNLAAYRTIYKNQQIDFNARLSAVPGGPTRTTIETVNAEGNGTIKGFEADLTIAPVAGLTLTAAYAYTKGDLEKAVNPFNPSAPPQNVFLVYTPKNAFSGAIDYSLPLPEATFAGATLRAHVDANGGDGYHSQSSDTILTDSAFLVNARLSLADIDLASKAALQVSLWSRNLFNEAHTFFKTGTPETLISGIFNEPRTYGVEATVQF</sequence>
<dbReference type="PROSITE" id="PS52016">
    <property type="entry name" value="TONB_DEPENDENT_REC_3"/>
    <property type="match status" value="1"/>
</dbReference>
<dbReference type="InterPro" id="IPR039426">
    <property type="entry name" value="TonB-dep_rcpt-like"/>
</dbReference>
<keyword evidence="7" id="KW-0406">Ion transport</keyword>
<evidence type="ECO:0000256" key="10">
    <source>
        <dbReference type="ARBA" id="ARBA00023237"/>
    </source>
</evidence>
<evidence type="ECO:0000259" key="15">
    <source>
        <dbReference type="Pfam" id="PF07715"/>
    </source>
</evidence>
<keyword evidence="10 11" id="KW-0998">Cell outer membrane</keyword>
<protein>
    <submittedName>
        <fullName evidence="16">TonB-dependent receptor</fullName>
    </submittedName>
</protein>
<evidence type="ECO:0000256" key="8">
    <source>
        <dbReference type="ARBA" id="ARBA00023077"/>
    </source>
</evidence>
<keyword evidence="13" id="KW-0732">Signal</keyword>
<name>A0ABV6CYP2_9SPHN</name>
<gene>
    <name evidence="16" type="ORF">ACFFJC_14695</name>
</gene>
<evidence type="ECO:0000313" key="16">
    <source>
        <dbReference type="EMBL" id="MFC0205511.1"/>
    </source>
</evidence>
<comment type="subcellular location">
    <subcellularLocation>
        <location evidence="1 11">Cell outer membrane</location>
        <topology evidence="1 11">Multi-pass membrane protein</topology>
    </subcellularLocation>
</comment>
<keyword evidence="5 11" id="KW-0812">Transmembrane</keyword>
<reference evidence="16 17" key="1">
    <citation type="submission" date="2024-09" db="EMBL/GenBank/DDBJ databases">
        <authorList>
            <person name="Sun Q."/>
            <person name="Mori K."/>
        </authorList>
    </citation>
    <scope>NUCLEOTIDE SEQUENCE [LARGE SCALE GENOMIC DNA]</scope>
    <source>
        <strain evidence="16 17">CCM 7706</strain>
    </source>
</reference>
<dbReference type="PANTHER" id="PTHR32552">
    <property type="entry name" value="FERRICHROME IRON RECEPTOR-RELATED"/>
    <property type="match status" value="1"/>
</dbReference>
<keyword evidence="3 11" id="KW-1134">Transmembrane beta strand</keyword>
<evidence type="ECO:0000256" key="9">
    <source>
        <dbReference type="ARBA" id="ARBA00023136"/>
    </source>
</evidence>
<evidence type="ECO:0000256" key="4">
    <source>
        <dbReference type="ARBA" id="ARBA00022496"/>
    </source>
</evidence>
<comment type="similarity">
    <text evidence="11 12">Belongs to the TonB-dependent receptor family.</text>
</comment>
<evidence type="ECO:0000256" key="11">
    <source>
        <dbReference type="PROSITE-ProRule" id="PRU01360"/>
    </source>
</evidence>
<dbReference type="InterPro" id="IPR036942">
    <property type="entry name" value="Beta-barrel_TonB_sf"/>
</dbReference>
<dbReference type="SUPFAM" id="SSF56935">
    <property type="entry name" value="Porins"/>
    <property type="match status" value="1"/>
</dbReference>
<feature type="domain" description="TonB-dependent receptor-like beta-barrel" evidence="14">
    <location>
        <begin position="302"/>
        <end position="705"/>
    </location>
</feature>
<keyword evidence="6" id="KW-0408">Iron</keyword>
<evidence type="ECO:0000256" key="12">
    <source>
        <dbReference type="RuleBase" id="RU003357"/>
    </source>
</evidence>
<feature type="chain" id="PRO_5046397849" evidence="13">
    <location>
        <begin position="32"/>
        <end position="760"/>
    </location>
</feature>
<evidence type="ECO:0000313" key="17">
    <source>
        <dbReference type="Proteomes" id="UP001589798"/>
    </source>
</evidence>
<dbReference type="InterPro" id="IPR000531">
    <property type="entry name" value="Beta-barrel_TonB"/>
</dbReference>
<dbReference type="Gene3D" id="2.40.170.20">
    <property type="entry name" value="TonB-dependent receptor, beta-barrel domain"/>
    <property type="match status" value="1"/>
</dbReference>
<evidence type="ECO:0000256" key="13">
    <source>
        <dbReference type="SAM" id="SignalP"/>
    </source>
</evidence>
<evidence type="ECO:0000256" key="1">
    <source>
        <dbReference type="ARBA" id="ARBA00004571"/>
    </source>
</evidence>
<keyword evidence="16" id="KW-0675">Receptor</keyword>
<keyword evidence="9 11" id="KW-0472">Membrane</keyword>
<proteinExistence type="inferred from homology"/>
<keyword evidence="4" id="KW-0410">Iron transport</keyword>
<dbReference type="Pfam" id="PF07715">
    <property type="entry name" value="Plug"/>
    <property type="match status" value="1"/>
</dbReference>
<evidence type="ECO:0000259" key="14">
    <source>
        <dbReference type="Pfam" id="PF00593"/>
    </source>
</evidence>
<feature type="domain" description="TonB-dependent receptor plug" evidence="15">
    <location>
        <begin position="55"/>
        <end position="166"/>
    </location>
</feature>
<comment type="caution">
    <text evidence="16">The sequence shown here is derived from an EMBL/GenBank/DDBJ whole genome shotgun (WGS) entry which is preliminary data.</text>
</comment>
<dbReference type="PANTHER" id="PTHR32552:SF81">
    <property type="entry name" value="TONB-DEPENDENT OUTER MEMBRANE RECEPTOR"/>
    <property type="match status" value="1"/>
</dbReference>